<keyword evidence="12" id="KW-1185">Reference proteome</keyword>
<evidence type="ECO:0000256" key="7">
    <source>
        <dbReference type="ARBA" id="ARBA00023141"/>
    </source>
</evidence>
<feature type="domain" description="N-(5'phosphoribosyl) anthranilate isomerase (PRAI)" evidence="10">
    <location>
        <begin position="3"/>
        <end position="174"/>
    </location>
</feature>
<dbReference type="RefSeq" id="WP_149267235.1">
    <property type="nucleotide sequence ID" value="NZ_VFJB01000009.1"/>
</dbReference>
<comment type="caution">
    <text evidence="11">The sequence shown here is derived from an EMBL/GenBank/DDBJ whole genome shotgun (WGS) entry which is preliminary data.</text>
</comment>
<dbReference type="UniPathway" id="UPA00035">
    <property type="reaction ID" value="UER00042"/>
</dbReference>
<evidence type="ECO:0000259" key="10">
    <source>
        <dbReference type="Pfam" id="PF00697"/>
    </source>
</evidence>
<dbReference type="AlphaFoldDB" id="A0A5A8EZX5"/>
<comment type="pathway">
    <text evidence="2 9">Amino-acid biosynthesis; L-tryptophan biosynthesis; L-tryptophan from chorismate: step 3/5.</text>
</comment>
<comment type="catalytic activity">
    <reaction evidence="1 9">
        <text>N-(5-phospho-beta-D-ribosyl)anthranilate = 1-(2-carboxyphenylamino)-1-deoxy-D-ribulose 5-phosphate</text>
        <dbReference type="Rhea" id="RHEA:21540"/>
        <dbReference type="ChEBI" id="CHEBI:18277"/>
        <dbReference type="ChEBI" id="CHEBI:58613"/>
        <dbReference type="EC" id="5.3.1.24"/>
    </reaction>
</comment>
<protein>
    <recommendedName>
        <fullName evidence="4 9">N-(5'-phosphoribosyl)anthranilate isomerase</fullName>
        <shortName evidence="9">PRAI</shortName>
        <ecNumber evidence="3 9">5.3.1.24</ecNumber>
    </recommendedName>
</protein>
<organism evidence="11 12">
    <name type="scientific">Deferribacter autotrophicus</name>
    <dbReference type="NCBI Taxonomy" id="500465"/>
    <lineage>
        <taxon>Bacteria</taxon>
        <taxon>Pseudomonadati</taxon>
        <taxon>Deferribacterota</taxon>
        <taxon>Deferribacteres</taxon>
        <taxon>Deferribacterales</taxon>
        <taxon>Deferribacteraceae</taxon>
        <taxon>Deferribacter</taxon>
    </lineage>
</organism>
<comment type="similarity">
    <text evidence="9">Belongs to the TrpF family.</text>
</comment>
<name>A0A5A8EZX5_9BACT</name>
<dbReference type="PANTHER" id="PTHR42894">
    <property type="entry name" value="N-(5'-PHOSPHORIBOSYL)ANTHRANILATE ISOMERASE"/>
    <property type="match status" value="1"/>
</dbReference>
<dbReference type="HAMAP" id="MF_00135">
    <property type="entry name" value="PRAI"/>
    <property type="match status" value="1"/>
</dbReference>
<evidence type="ECO:0000256" key="5">
    <source>
        <dbReference type="ARBA" id="ARBA00022605"/>
    </source>
</evidence>
<evidence type="ECO:0000256" key="1">
    <source>
        <dbReference type="ARBA" id="ARBA00001164"/>
    </source>
</evidence>
<accession>A0A5A8EZX5</accession>
<gene>
    <name evidence="9" type="primary">trpF</name>
    <name evidence="11" type="ORF">FHQ18_11020</name>
</gene>
<dbReference type="EMBL" id="VFJB01000009">
    <property type="protein sequence ID" value="KAA0257092.1"/>
    <property type="molecule type" value="Genomic_DNA"/>
</dbReference>
<reference evidence="11 12" key="1">
    <citation type="submission" date="2019-06" db="EMBL/GenBank/DDBJ databases">
        <title>Genomic insights into carbon and energy metabolism of Deferribacter autotrophicus revealed new metabolic traits in the phylum Deferribacteres.</title>
        <authorList>
            <person name="Slobodkin A.I."/>
            <person name="Slobodkina G.B."/>
            <person name="Allioux M."/>
            <person name="Alain K."/>
            <person name="Jebbar M."/>
            <person name="Shadrin V."/>
            <person name="Kublanov I.V."/>
            <person name="Toshchakov S.V."/>
            <person name="Bonch-Osmolovskaya E.A."/>
        </authorList>
    </citation>
    <scope>NUCLEOTIDE SEQUENCE [LARGE SCALE GENOMIC DNA]</scope>
    <source>
        <strain evidence="11 12">SL50</strain>
    </source>
</reference>
<keyword evidence="8 9" id="KW-0413">Isomerase</keyword>
<evidence type="ECO:0000256" key="6">
    <source>
        <dbReference type="ARBA" id="ARBA00022822"/>
    </source>
</evidence>
<keyword evidence="6 9" id="KW-0822">Tryptophan biosynthesis</keyword>
<dbReference type="InterPro" id="IPR011060">
    <property type="entry name" value="RibuloseP-bd_barrel"/>
</dbReference>
<dbReference type="OrthoDB" id="3243379at2"/>
<evidence type="ECO:0000256" key="2">
    <source>
        <dbReference type="ARBA" id="ARBA00004664"/>
    </source>
</evidence>
<dbReference type="SUPFAM" id="SSF51366">
    <property type="entry name" value="Ribulose-phoshate binding barrel"/>
    <property type="match status" value="1"/>
</dbReference>
<dbReference type="InterPro" id="IPR001240">
    <property type="entry name" value="PRAI_dom"/>
</dbReference>
<proteinExistence type="inferred from homology"/>
<evidence type="ECO:0000256" key="4">
    <source>
        <dbReference type="ARBA" id="ARBA00022272"/>
    </source>
</evidence>
<evidence type="ECO:0000256" key="9">
    <source>
        <dbReference type="HAMAP-Rule" id="MF_00135"/>
    </source>
</evidence>
<keyword evidence="7 9" id="KW-0057">Aromatic amino acid biosynthesis</keyword>
<dbReference type="EC" id="5.3.1.24" evidence="3 9"/>
<dbReference type="Gene3D" id="3.20.20.70">
    <property type="entry name" value="Aldolase class I"/>
    <property type="match status" value="2"/>
</dbReference>
<dbReference type="CDD" id="cd00405">
    <property type="entry name" value="PRAI"/>
    <property type="match status" value="1"/>
</dbReference>
<evidence type="ECO:0000313" key="12">
    <source>
        <dbReference type="Proteomes" id="UP000322876"/>
    </source>
</evidence>
<dbReference type="InterPro" id="IPR044643">
    <property type="entry name" value="TrpF_fam"/>
</dbReference>
<dbReference type="GO" id="GO:0004640">
    <property type="term" value="F:phosphoribosylanthranilate isomerase activity"/>
    <property type="evidence" value="ECO:0007669"/>
    <property type="project" value="UniProtKB-UniRule"/>
</dbReference>
<dbReference type="PANTHER" id="PTHR42894:SF1">
    <property type="entry name" value="N-(5'-PHOSPHORIBOSYL)ANTHRANILATE ISOMERASE"/>
    <property type="match status" value="1"/>
</dbReference>
<dbReference type="Pfam" id="PF00697">
    <property type="entry name" value="PRAI"/>
    <property type="match status" value="1"/>
</dbReference>
<dbReference type="Proteomes" id="UP000322876">
    <property type="component" value="Unassembled WGS sequence"/>
</dbReference>
<sequence>MFVKVCGITDFCQIDWAVELGFSAIGVVLYPKSKRYVTSDFAKKLSSYAKGKILTVCVSLTYDDMKDCANFFDYVQIYEYRKVKGLIYASSAEPAHRDYEYFMFDASMGKGIFDEDIPDWIYNYREKLIFSGGLDENNVRSVIERIKPFGVDVSSSVEESPGIKSYDKMKRFIEACKNAMTEK</sequence>
<evidence type="ECO:0000313" key="11">
    <source>
        <dbReference type="EMBL" id="KAA0257092.1"/>
    </source>
</evidence>
<keyword evidence="5 9" id="KW-0028">Amino-acid biosynthesis</keyword>
<dbReference type="InterPro" id="IPR013785">
    <property type="entry name" value="Aldolase_TIM"/>
</dbReference>
<evidence type="ECO:0000256" key="3">
    <source>
        <dbReference type="ARBA" id="ARBA00012572"/>
    </source>
</evidence>
<evidence type="ECO:0000256" key="8">
    <source>
        <dbReference type="ARBA" id="ARBA00023235"/>
    </source>
</evidence>
<dbReference type="GO" id="GO:0000162">
    <property type="term" value="P:L-tryptophan biosynthetic process"/>
    <property type="evidence" value="ECO:0007669"/>
    <property type="project" value="UniProtKB-UniRule"/>
</dbReference>